<dbReference type="Proteomes" id="UP000553632">
    <property type="component" value="Unassembled WGS sequence"/>
</dbReference>
<dbReference type="EMBL" id="JABANO010022212">
    <property type="protein sequence ID" value="KAF4725541.1"/>
    <property type="molecule type" value="Genomic_DNA"/>
</dbReference>
<protein>
    <submittedName>
        <fullName evidence="1">Uncharacterized protein</fullName>
    </submittedName>
</protein>
<dbReference type="AlphaFoldDB" id="A0A7J6RYM7"/>
<feature type="non-terminal residue" evidence="1">
    <location>
        <position position="111"/>
    </location>
</feature>
<evidence type="ECO:0000313" key="2">
    <source>
        <dbReference type="Proteomes" id="UP000553632"/>
    </source>
</evidence>
<reference evidence="1 2" key="1">
    <citation type="submission" date="2020-04" db="EMBL/GenBank/DDBJ databases">
        <title>Perkinsus olseni comparative genomics.</title>
        <authorList>
            <person name="Bogema D.R."/>
        </authorList>
    </citation>
    <scope>NUCLEOTIDE SEQUENCE [LARGE SCALE GENOMIC DNA]</scope>
    <source>
        <strain evidence="1 2">ATCC PRA-207</strain>
    </source>
</reference>
<gene>
    <name evidence="1" type="ORF">FOZ63_028730</name>
</gene>
<keyword evidence="2" id="KW-1185">Reference proteome</keyword>
<comment type="caution">
    <text evidence="1">The sequence shown here is derived from an EMBL/GenBank/DDBJ whole genome shotgun (WGS) entry which is preliminary data.</text>
</comment>
<sequence length="111" mass="12387">SNGVHKLQYIGSEYIHSAEADLTAAELCLQLTRAAICLQKWGGAEAASANWKVLKITCPWFVVHVFIFAAQAWSVELVYFLEGKGVPLDSHSERLRFGRSGMEYMDGLHNM</sequence>
<name>A0A7J6RYM7_PEROL</name>
<organism evidence="1 2">
    <name type="scientific">Perkinsus olseni</name>
    <name type="common">Perkinsus atlanticus</name>
    <dbReference type="NCBI Taxonomy" id="32597"/>
    <lineage>
        <taxon>Eukaryota</taxon>
        <taxon>Sar</taxon>
        <taxon>Alveolata</taxon>
        <taxon>Perkinsozoa</taxon>
        <taxon>Perkinsea</taxon>
        <taxon>Perkinsida</taxon>
        <taxon>Perkinsidae</taxon>
        <taxon>Perkinsus</taxon>
    </lineage>
</organism>
<evidence type="ECO:0000313" key="1">
    <source>
        <dbReference type="EMBL" id="KAF4725541.1"/>
    </source>
</evidence>
<feature type="non-terminal residue" evidence="1">
    <location>
        <position position="1"/>
    </location>
</feature>
<proteinExistence type="predicted"/>
<accession>A0A7J6RYM7</accession>